<sequence>LSVEAKRFIAGLLKHAPEITILTNQWVNSYKRLTPGYEAPVYLSWALRNRSDLIRIPVYRYGQEHATRIEYRAPDPACNPYLAFSVILAAGLEGIKKKYDPIPPVERNVYEMTDEERKKKGIGSLPGNLFEALELAEKSTLVRETLGDHVFDKFIENKKIEWDNYRTQVTDYEIKRYLPIL</sequence>
<name>X1RZP7_9ZZZZ</name>
<dbReference type="AlphaFoldDB" id="X1RZP7"/>
<evidence type="ECO:0000256" key="1">
    <source>
        <dbReference type="ARBA" id="ARBA00022598"/>
    </source>
</evidence>
<protein>
    <recommendedName>
        <fullName evidence="2">GS catalytic domain-containing protein</fullName>
    </recommendedName>
</protein>
<feature type="non-terminal residue" evidence="3">
    <location>
        <position position="1"/>
    </location>
</feature>
<dbReference type="Pfam" id="PF00120">
    <property type="entry name" value="Gln-synt_C"/>
    <property type="match status" value="1"/>
</dbReference>
<dbReference type="PANTHER" id="PTHR43785">
    <property type="entry name" value="GAMMA-GLUTAMYLPUTRESCINE SYNTHETASE"/>
    <property type="match status" value="1"/>
</dbReference>
<dbReference type="EMBL" id="BARW01007270">
    <property type="protein sequence ID" value="GAI86257.1"/>
    <property type="molecule type" value="Genomic_DNA"/>
</dbReference>
<organism evidence="3">
    <name type="scientific">marine sediment metagenome</name>
    <dbReference type="NCBI Taxonomy" id="412755"/>
    <lineage>
        <taxon>unclassified sequences</taxon>
        <taxon>metagenomes</taxon>
        <taxon>ecological metagenomes</taxon>
    </lineage>
</organism>
<dbReference type="GO" id="GO:0006542">
    <property type="term" value="P:glutamine biosynthetic process"/>
    <property type="evidence" value="ECO:0007669"/>
    <property type="project" value="TreeGrafter"/>
</dbReference>
<dbReference type="SMART" id="SM01230">
    <property type="entry name" value="Gln-synt_C"/>
    <property type="match status" value="1"/>
</dbReference>
<dbReference type="Gene3D" id="3.30.590.10">
    <property type="entry name" value="Glutamine synthetase/guanido kinase, catalytic domain"/>
    <property type="match status" value="1"/>
</dbReference>
<accession>X1RZP7</accession>
<dbReference type="PROSITE" id="PS51987">
    <property type="entry name" value="GS_CATALYTIC"/>
    <property type="match status" value="1"/>
</dbReference>
<dbReference type="InterPro" id="IPR014746">
    <property type="entry name" value="Gln_synth/guanido_kin_cat_dom"/>
</dbReference>
<comment type="caution">
    <text evidence="3">The sequence shown here is derived from an EMBL/GenBank/DDBJ whole genome shotgun (WGS) entry which is preliminary data.</text>
</comment>
<proteinExistence type="predicted"/>
<keyword evidence="1" id="KW-0436">Ligase</keyword>
<evidence type="ECO:0000313" key="3">
    <source>
        <dbReference type="EMBL" id="GAI86257.1"/>
    </source>
</evidence>
<dbReference type="SUPFAM" id="SSF55931">
    <property type="entry name" value="Glutamine synthetase/guanido kinase"/>
    <property type="match status" value="1"/>
</dbReference>
<reference evidence="3" key="1">
    <citation type="journal article" date="2014" name="Front. Microbiol.">
        <title>High frequency of phylogenetically diverse reductive dehalogenase-homologous genes in deep subseafloor sedimentary metagenomes.</title>
        <authorList>
            <person name="Kawai M."/>
            <person name="Futagami T."/>
            <person name="Toyoda A."/>
            <person name="Takaki Y."/>
            <person name="Nishi S."/>
            <person name="Hori S."/>
            <person name="Arai W."/>
            <person name="Tsubouchi T."/>
            <person name="Morono Y."/>
            <person name="Uchiyama I."/>
            <person name="Ito T."/>
            <person name="Fujiyama A."/>
            <person name="Inagaki F."/>
            <person name="Takami H."/>
        </authorList>
    </citation>
    <scope>NUCLEOTIDE SEQUENCE</scope>
    <source>
        <strain evidence="3">Expedition CK06-06</strain>
    </source>
</reference>
<dbReference type="GO" id="GO:0004356">
    <property type="term" value="F:glutamine synthetase activity"/>
    <property type="evidence" value="ECO:0007669"/>
    <property type="project" value="InterPro"/>
</dbReference>
<dbReference type="PANTHER" id="PTHR43785:SF12">
    <property type="entry name" value="TYPE-1 GLUTAMINE SYNTHETASE 2"/>
    <property type="match status" value="1"/>
</dbReference>
<evidence type="ECO:0000259" key="2">
    <source>
        <dbReference type="PROSITE" id="PS51987"/>
    </source>
</evidence>
<dbReference type="InterPro" id="IPR008146">
    <property type="entry name" value="Gln_synth_cat_dom"/>
</dbReference>
<gene>
    <name evidence="3" type="ORF">S12H4_15168</name>
</gene>
<feature type="domain" description="GS catalytic" evidence="2">
    <location>
        <begin position="1"/>
        <end position="181"/>
    </location>
</feature>